<dbReference type="AlphaFoldDB" id="A0A4U6X8Z7"/>
<feature type="compositionally biased region" description="Basic residues" evidence="6">
    <location>
        <begin position="463"/>
        <end position="478"/>
    </location>
</feature>
<comment type="subcellular location">
    <subcellularLocation>
        <location evidence="1">Membrane</location>
        <topology evidence="1">Multi-pass membrane protein</topology>
    </subcellularLocation>
</comment>
<dbReference type="EMBL" id="PJEX01000265">
    <property type="protein sequence ID" value="TKW52050.1"/>
    <property type="molecule type" value="Genomic_DNA"/>
</dbReference>
<evidence type="ECO:0000256" key="3">
    <source>
        <dbReference type="ARBA" id="ARBA00022989"/>
    </source>
</evidence>
<feature type="transmembrane region" description="Helical" evidence="7">
    <location>
        <begin position="106"/>
        <end position="131"/>
    </location>
</feature>
<feature type="transmembrane region" description="Helical" evidence="7">
    <location>
        <begin position="181"/>
        <end position="201"/>
    </location>
</feature>
<dbReference type="Pfam" id="PF20684">
    <property type="entry name" value="Fung_rhodopsin"/>
    <property type="match status" value="1"/>
</dbReference>
<proteinExistence type="inferred from homology"/>
<feature type="compositionally biased region" description="Basic and acidic residues" evidence="6">
    <location>
        <begin position="419"/>
        <end position="428"/>
    </location>
</feature>
<keyword evidence="2 7" id="KW-0812">Transmembrane</keyword>
<dbReference type="GO" id="GO:0016020">
    <property type="term" value="C:membrane"/>
    <property type="evidence" value="ECO:0007669"/>
    <property type="project" value="UniProtKB-SubCell"/>
</dbReference>
<accession>A0A4U6X8Z7</accession>
<evidence type="ECO:0000256" key="5">
    <source>
        <dbReference type="ARBA" id="ARBA00038359"/>
    </source>
</evidence>
<gene>
    <name evidence="9" type="ORF">CTA1_10858</name>
</gene>
<dbReference type="InterPro" id="IPR049326">
    <property type="entry name" value="Rhodopsin_dom_fungi"/>
</dbReference>
<keyword evidence="4 7" id="KW-0472">Membrane</keyword>
<feature type="transmembrane region" description="Helical" evidence="7">
    <location>
        <begin position="151"/>
        <end position="169"/>
    </location>
</feature>
<protein>
    <recommendedName>
        <fullName evidence="8">Rhodopsin domain-containing protein</fullName>
    </recommendedName>
</protein>
<evidence type="ECO:0000313" key="10">
    <source>
        <dbReference type="Proteomes" id="UP000310108"/>
    </source>
</evidence>
<sequence length="531" mass="57963">MVKSTNPVSPTSSLRREPRVATKPLVMAATMVSYPYDDPTIDQAQRDYLRKLASFAEDQDLSEDLRSYVRGITIAFTALAAFVVGLRFTARHLQGARYLKDDYTMLAALFVLVGNMIMNLILVDGGIGLHSGRLTLEQMQFLDRIMIGAEILYVNGVNVYKVALLLLYLRIFPMPEVRKGAWICGSLTTVWTLVCVIAASVQCIPLNKLWEPWRSGTCIDLFLTQLCIAVPSIIVDVAILYLPIPHVLKLQMNRAQRILVLFTFLLGSYVVFCSAYRFRVFLLYTRDDIPYSLAQGLAWNVIEISSGIVSACLPTLGPIVRIIWKGLLDSAGRSGIDTRGFNSSSNKKSGGRSGGVTIGGGGGGGQRSGGQRSGNASQARDGSKDWSKLSDANSKPGFREEAKYGIGLRTIGGGEGGGDDDRSSRSSNDDVELAPQSTVSVTIRSPASADFPANEPVPTAREHYHHHHHHHHHGKKLTKQNGASGGGGGGGAYPHLGNRIWQHREVEVTTEPVEPESMIPEFDSKRRRSGI</sequence>
<feature type="region of interest" description="Disordered" evidence="6">
    <location>
        <begin position="507"/>
        <end position="531"/>
    </location>
</feature>
<feature type="compositionally biased region" description="Polar residues" evidence="6">
    <location>
        <begin position="435"/>
        <end position="445"/>
    </location>
</feature>
<keyword evidence="10" id="KW-1185">Reference proteome</keyword>
<evidence type="ECO:0000256" key="1">
    <source>
        <dbReference type="ARBA" id="ARBA00004141"/>
    </source>
</evidence>
<feature type="compositionally biased region" description="Gly residues" evidence="6">
    <location>
        <begin position="351"/>
        <end position="372"/>
    </location>
</feature>
<keyword evidence="3 7" id="KW-1133">Transmembrane helix</keyword>
<organism evidence="9 10">
    <name type="scientific">Colletotrichum tanaceti</name>
    <dbReference type="NCBI Taxonomy" id="1306861"/>
    <lineage>
        <taxon>Eukaryota</taxon>
        <taxon>Fungi</taxon>
        <taxon>Dikarya</taxon>
        <taxon>Ascomycota</taxon>
        <taxon>Pezizomycotina</taxon>
        <taxon>Sordariomycetes</taxon>
        <taxon>Hypocreomycetidae</taxon>
        <taxon>Glomerellales</taxon>
        <taxon>Glomerellaceae</taxon>
        <taxon>Colletotrichum</taxon>
        <taxon>Colletotrichum destructivum species complex</taxon>
    </lineage>
</organism>
<evidence type="ECO:0000256" key="6">
    <source>
        <dbReference type="SAM" id="MobiDB-lite"/>
    </source>
</evidence>
<dbReference type="Proteomes" id="UP000310108">
    <property type="component" value="Unassembled WGS sequence"/>
</dbReference>
<dbReference type="PANTHER" id="PTHR33048">
    <property type="entry name" value="PTH11-LIKE INTEGRAL MEMBRANE PROTEIN (AFU_ORTHOLOGUE AFUA_5G11245)"/>
    <property type="match status" value="1"/>
</dbReference>
<dbReference type="InterPro" id="IPR052337">
    <property type="entry name" value="SAT4-like"/>
</dbReference>
<comment type="caution">
    <text evidence="9">The sequence shown here is derived from an EMBL/GenBank/DDBJ whole genome shotgun (WGS) entry which is preliminary data.</text>
</comment>
<evidence type="ECO:0000256" key="2">
    <source>
        <dbReference type="ARBA" id="ARBA00022692"/>
    </source>
</evidence>
<evidence type="ECO:0000256" key="7">
    <source>
        <dbReference type="SAM" id="Phobius"/>
    </source>
</evidence>
<dbReference type="STRING" id="1306861.A0A4U6X8Z7"/>
<feature type="transmembrane region" description="Helical" evidence="7">
    <location>
        <begin position="258"/>
        <end position="278"/>
    </location>
</feature>
<feature type="transmembrane region" description="Helical" evidence="7">
    <location>
        <begin position="68"/>
        <end position="86"/>
    </location>
</feature>
<feature type="transmembrane region" description="Helical" evidence="7">
    <location>
        <begin position="221"/>
        <end position="242"/>
    </location>
</feature>
<dbReference type="PANTHER" id="PTHR33048:SF151">
    <property type="entry name" value="INTEGRAL MEMBRANE PROTEIN"/>
    <property type="match status" value="1"/>
</dbReference>
<evidence type="ECO:0000313" key="9">
    <source>
        <dbReference type="EMBL" id="TKW52050.1"/>
    </source>
</evidence>
<feature type="region of interest" description="Disordered" evidence="6">
    <location>
        <begin position="339"/>
        <end position="493"/>
    </location>
</feature>
<evidence type="ECO:0000256" key="4">
    <source>
        <dbReference type="ARBA" id="ARBA00023136"/>
    </source>
</evidence>
<feature type="domain" description="Rhodopsin" evidence="8">
    <location>
        <begin position="86"/>
        <end position="321"/>
    </location>
</feature>
<name>A0A4U6X8Z7_9PEZI</name>
<feature type="compositionally biased region" description="Gly residues" evidence="6">
    <location>
        <begin position="483"/>
        <end position="492"/>
    </location>
</feature>
<comment type="similarity">
    <text evidence="5">Belongs to the SAT4 family.</text>
</comment>
<feature type="compositionally biased region" description="Low complexity" evidence="6">
    <location>
        <begin position="339"/>
        <end position="348"/>
    </location>
</feature>
<dbReference type="OrthoDB" id="3934549at2759"/>
<reference evidence="9 10" key="1">
    <citation type="journal article" date="2019" name="PLoS ONE">
        <title>Comparative genome analysis indicates high evolutionary potential of pathogenicity genes in Colletotrichum tanaceti.</title>
        <authorList>
            <person name="Lelwala R.V."/>
            <person name="Korhonen P.K."/>
            <person name="Young N.D."/>
            <person name="Scott J.B."/>
            <person name="Ades P.A."/>
            <person name="Gasser R.B."/>
            <person name="Taylor P.W.J."/>
        </authorList>
    </citation>
    <scope>NUCLEOTIDE SEQUENCE [LARGE SCALE GENOMIC DNA]</scope>
    <source>
        <strain evidence="9">BRIP57314</strain>
    </source>
</reference>
<evidence type="ECO:0000259" key="8">
    <source>
        <dbReference type="Pfam" id="PF20684"/>
    </source>
</evidence>